<reference evidence="1" key="1">
    <citation type="submission" date="2018-05" db="EMBL/GenBank/DDBJ databases">
        <authorList>
            <person name="Lanie J.A."/>
            <person name="Ng W.-L."/>
            <person name="Kazmierczak K.M."/>
            <person name="Andrzejewski T.M."/>
            <person name="Davidsen T.M."/>
            <person name="Wayne K.J."/>
            <person name="Tettelin H."/>
            <person name="Glass J.I."/>
            <person name="Rusch D."/>
            <person name="Podicherti R."/>
            <person name="Tsui H.-C.T."/>
            <person name="Winkler M.E."/>
        </authorList>
    </citation>
    <scope>NUCLEOTIDE SEQUENCE</scope>
</reference>
<dbReference type="EMBL" id="UINC01035088">
    <property type="protein sequence ID" value="SVB26937.1"/>
    <property type="molecule type" value="Genomic_DNA"/>
</dbReference>
<proteinExistence type="predicted"/>
<dbReference type="InterPro" id="IPR020019">
    <property type="entry name" value="AcTrfase_PglD-like"/>
</dbReference>
<dbReference type="PANTHER" id="PTHR43300">
    <property type="entry name" value="ACETYLTRANSFERASE"/>
    <property type="match status" value="1"/>
</dbReference>
<gene>
    <name evidence="1" type="ORF">METZ01_LOCUS179791</name>
</gene>
<dbReference type="Gene3D" id="2.160.10.10">
    <property type="entry name" value="Hexapeptide repeat proteins"/>
    <property type="match status" value="1"/>
</dbReference>
<dbReference type="InterPro" id="IPR050179">
    <property type="entry name" value="Trans_hexapeptide_repeat"/>
</dbReference>
<organism evidence="1">
    <name type="scientific">marine metagenome</name>
    <dbReference type="NCBI Taxonomy" id="408172"/>
    <lineage>
        <taxon>unclassified sequences</taxon>
        <taxon>metagenomes</taxon>
        <taxon>ecological metagenomes</taxon>
    </lineage>
</organism>
<dbReference type="CDD" id="cd03360">
    <property type="entry name" value="LbH_AT_putative"/>
    <property type="match status" value="1"/>
</dbReference>
<evidence type="ECO:0000313" key="1">
    <source>
        <dbReference type="EMBL" id="SVB26937.1"/>
    </source>
</evidence>
<accession>A0A382CNR1</accession>
<dbReference type="PANTHER" id="PTHR43300:SF4">
    <property type="entry name" value="ACYL-[ACYL-CARRIER-PROTEIN]--UDP-N-ACETYLGLUCOSAMINE O-ACYLTRANSFERASE"/>
    <property type="match status" value="1"/>
</dbReference>
<dbReference type="InterPro" id="IPR011004">
    <property type="entry name" value="Trimer_LpxA-like_sf"/>
</dbReference>
<dbReference type="AlphaFoldDB" id="A0A382CNR1"/>
<evidence type="ECO:0008006" key="2">
    <source>
        <dbReference type="Google" id="ProtNLM"/>
    </source>
</evidence>
<protein>
    <recommendedName>
        <fullName evidence="2">UDP-3-O-[3-hydroxymyristoyl] glucosamine N-acyltransferase non-repeat region domain-containing protein</fullName>
    </recommendedName>
</protein>
<sequence length="218" mass="24535">MSKVIIFGIKDTAELANYYLKRDTEHEVTAFTVHHTIIPKGANFCGKPVIPWEEVENAFTPREHKLFIPMTGREMNKIREGLYWEGKSKGYQYISYVSPYATVCDNEIGENCFIQEDNTLQPFTKIGNNVVMWAGNHIGHHGIIHDHVFFTSHVVLSGHCTVGAFSWFGVNSTIRDQLTIGEGTFIAAGALITKDTTQWRGYLGSPAREVKDSLELNP</sequence>
<name>A0A382CNR1_9ZZZZ</name>
<dbReference type="SUPFAM" id="SSF51161">
    <property type="entry name" value="Trimeric LpxA-like enzymes"/>
    <property type="match status" value="1"/>
</dbReference>